<name>A0A0N7LBF2_9BASI</name>
<dbReference type="EMBL" id="CCYA01000290">
    <property type="protein sequence ID" value="CEH19218.1"/>
    <property type="molecule type" value="Genomic_DNA"/>
</dbReference>
<dbReference type="InterPro" id="IPR005162">
    <property type="entry name" value="Retrotrans_gag_dom"/>
</dbReference>
<dbReference type="AlphaFoldDB" id="A0A0N7LBF2"/>
<organism evidence="2 3">
    <name type="scientific">Ceraceosorus bombacis</name>
    <dbReference type="NCBI Taxonomy" id="401625"/>
    <lineage>
        <taxon>Eukaryota</taxon>
        <taxon>Fungi</taxon>
        <taxon>Dikarya</taxon>
        <taxon>Basidiomycota</taxon>
        <taxon>Ustilaginomycotina</taxon>
        <taxon>Exobasidiomycetes</taxon>
        <taxon>Ceraceosorales</taxon>
        <taxon>Ceraceosoraceae</taxon>
        <taxon>Ceraceosorus</taxon>
    </lineage>
</organism>
<feature type="domain" description="Retrotransposon gag" evidence="1">
    <location>
        <begin position="35"/>
        <end position="103"/>
    </location>
</feature>
<dbReference type="Proteomes" id="UP000054845">
    <property type="component" value="Unassembled WGS sequence"/>
</dbReference>
<accession>A0A0N7LBF2</accession>
<evidence type="ECO:0000259" key="1">
    <source>
        <dbReference type="Pfam" id="PF03732"/>
    </source>
</evidence>
<sequence length="177" mass="20230">MPGDTLVQERRGWADRQLSIRMGRPVGPDLGSGHLFNWHKFTSYLRKVWGDNQMYSSALRELGEIYQRGSVDKYVGRFRALAVTAEAQPERTLLTFFQRGLNTKLHHCLAHMDNARLSSYISAAIREDRKLMAAKLDHEDEQRQLQEEDDLDANEEEFREELLPLSGLGLGLQGGSQ</sequence>
<evidence type="ECO:0000313" key="2">
    <source>
        <dbReference type="EMBL" id="CEH19218.1"/>
    </source>
</evidence>
<protein>
    <submittedName>
        <fullName evidence="2">Retrotransposon gag domain</fullName>
    </submittedName>
</protein>
<reference evidence="2 3" key="1">
    <citation type="submission" date="2014-09" db="EMBL/GenBank/DDBJ databases">
        <authorList>
            <person name="Magalhaes I.L.F."/>
            <person name="Oliveira U."/>
            <person name="Santos F.R."/>
            <person name="Vidigal T.H.D.A."/>
            <person name="Brescovit A.D."/>
            <person name="Santos A.J."/>
        </authorList>
    </citation>
    <scope>NUCLEOTIDE SEQUENCE [LARGE SCALE GENOMIC DNA]</scope>
</reference>
<keyword evidence="3" id="KW-1185">Reference proteome</keyword>
<evidence type="ECO:0000313" key="3">
    <source>
        <dbReference type="Proteomes" id="UP000054845"/>
    </source>
</evidence>
<dbReference type="Pfam" id="PF03732">
    <property type="entry name" value="Retrotrans_gag"/>
    <property type="match status" value="1"/>
</dbReference>
<proteinExistence type="predicted"/>